<dbReference type="Proteomes" id="UP001491310">
    <property type="component" value="Unassembled WGS sequence"/>
</dbReference>
<evidence type="ECO:0000256" key="13">
    <source>
        <dbReference type="PROSITE-ProRule" id="PRU01015"/>
    </source>
</evidence>
<evidence type="ECO:0000259" key="14">
    <source>
        <dbReference type="Pfam" id="PF13649"/>
    </source>
</evidence>
<dbReference type="CDD" id="cd02440">
    <property type="entry name" value="AdoMet_MTases"/>
    <property type="match status" value="1"/>
</dbReference>
<dbReference type="InterPro" id="IPR025799">
    <property type="entry name" value="Arg_MeTrfase"/>
</dbReference>
<dbReference type="EMBL" id="JALJOT010000006">
    <property type="protein sequence ID" value="KAK9909649.1"/>
    <property type="molecule type" value="Genomic_DNA"/>
</dbReference>
<evidence type="ECO:0000256" key="3">
    <source>
        <dbReference type="ARBA" id="ARBA00011925"/>
    </source>
</evidence>
<name>A0ABR2YRJ7_9CHLO</name>
<keyword evidence="4" id="KW-0963">Cytoplasm</keyword>
<proteinExistence type="predicted"/>
<dbReference type="PANTHER" id="PTHR11006">
    <property type="entry name" value="PROTEIN ARGININE N-METHYLTRANSFERASE"/>
    <property type="match status" value="1"/>
</dbReference>
<evidence type="ECO:0000259" key="15">
    <source>
        <dbReference type="Pfam" id="PF22528"/>
    </source>
</evidence>
<accession>A0ABR2YRJ7</accession>
<evidence type="ECO:0000313" key="17">
    <source>
        <dbReference type="Proteomes" id="UP001491310"/>
    </source>
</evidence>
<comment type="subcellular location">
    <subcellularLocation>
        <location evidence="2">Cytoplasm</location>
    </subcellularLocation>
    <subcellularLocation>
        <location evidence="1">Nucleus</location>
    </subcellularLocation>
</comment>
<keyword evidence="11" id="KW-0539">Nucleus</keyword>
<keyword evidence="6 13" id="KW-0808">Transferase</keyword>
<dbReference type="PROSITE" id="PS51678">
    <property type="entry name" value="SAM_MT_PRMT"/>
    <property type="match status" value="1"/>
</dbReference>
<gene>
    <name evidence="16" type="ORF">WJX75_005586</name>
</gene>
<keyword evidence="7 13" id="KW-0949">S-adenosyl-L-methionine</keyword>
<organism evidence="16 17">
    <name type="scientific">Coccomyxa subellipsoidea</name>
    <dbReference type="NCBI Taxonomy" id="248742"/>
    <lineage>
        <taxon>Eukaryota</taxon>
        <taxon>Viridiplantae</taxon>
        <taxon>Chlorophyta</taxon>
        <taxon>core chlorophytes</taxon>
        <taxon>Trebouxiophyceae</taxon>
        <taxon>Trebouxiophyceae incertae sedis</taxon>
        <taxon>Coccomyxaceae</taxon>
        <taxon>Coccomyxa</taxon>
    </lineage>
</organism>
<dbReference type="PANTHER" id="PTHR11006:SF10">
    <property type="entry name" value="HISTONE-ARGININE METHYLTRANSFERASE CARMER-RELATED"/>
    <property type="match status" value="1"/>
</dbReference>
<evidence type="ECO:0000256" key="7">
    <source>
        <dbReference type="ARBA" id="ARBA00022691"/>
    </source>
</evidence>
<evidence type="ECO:0000256" key="6">
    <source>
        <dbReference type="ARBA" id="ARBA00022679"/>
    </source>
</evidence>
<evidence type="ECO:0000256" key="4">
    <source>
        <dbReference type="ARBA" id="ARBA00022490"/>
    </source>
</evidence>
<dbReference type="Gene3D" id="2.70.160.11">
    <property type="entry name" value="Hnrnp arginine n-methyltransferase1"/>
    <property type="match status" value="1"/>
</dbReference>
<evidence type="ECO:0000256" key="1">
    <source>
        <dbReference type="ARBA" id="ARBA00004123"/>
    </source>
</evidence>
<keyword evidence="5 13" id="KW-0489">Methyltransferase</keyword>
<dbReference type="SUPFAM" id="SSF53335">
    <property type="entry name" value="S-adenosyl-L-methionine-dependent methyltransferases"/>
    <property type="match status" value="1"/>
</dbReference>
<dbReference type="EC" id="2.1.1.319" evidence="3"/>
<keyword evidence="17" id="KW-1185">Reference proteome</keyword>
<keyword evidence="8" id="KW-0156">Chromatin regulator</keyword>
<evidence type="ECO:0000313" key="16">
    <source>
        <dbReference type="EMBL" id="KAK9909649.1"/>
    </source>
</evidence>
<evidence type="ECO:0000256" key="8">
    <source>
        <dbReference type="ARBA" id="ARBA00022853"/>
    </source>
</evidence>
<evidence type="ECO:0000256" key="12">
    <source>
        <dbReference type="ARBA" id="ARBA00049086"/>
    </source>
</evidence>
<feature type="domain" description="Protein arginine N-methyltransferase" evidence="15">
    <location>
        <begin position="256"/>
        <end position="421"/>
    </location>
</feature>
<dbReference type="Gene3D" id="3.40.50.150">
    <property type="entry name" value="Vaccinia Virus protein VP39"/>
    <property type="match status" value="1"/>
</dbReference>
<dbReference type="InterPro" id="IPR029063">
    <property type="entry name" value="SAM-dependent_MTases_sf"/>
</dbReference>
<dbReference type="Pfam" id="PF22528">
    <property type="entry name" value="PRMT_C"/>
    <property type="match status" value="1"/>
</dbReference>
<reference evidence="16 17" key="1">
    <citation type="journal article" date="2024" name="Nat. Commun.">
        <title>Phylogenomics reveals the evolutionary origins of lichenization in chlorophyte algae.</title>
        <authorList>
            <person name="Puginier C."/>
            <person name="Libourel C."/>
            <person name="Otte J."/>
            <person name="Skaloud P."/>
            <person name="Haon M."/>
            <person name="Grisel S."/>
            <person name="Petersen M."/>
            <person name="Berrin J.G."/>
            <person name="Delaux P.M."/>
            <person name="Dal Grande F."/>
            <person name="Keller J."/>
        </authorList>
    </citation>
    <scope>NUCLEOTIDE SEQUENCE [LARGE SCALE GENOMIC DNA]</scope>
    <source>
        <strain evidence="16 17">SAG 216-7</strain>
    </source>
</reference>
<dbReference type="Pfam" id="PF13649">
    <property type="entry name" value="Methyltransf_25"/>
    <property type="match status" value="1"/>
</dbReference>
<comment type="catalytic activity">
    <reaction evidence="12">
        <text>L-arginyl-[protein] + 2 S-adenosyl-L-methionine = N(omega),N(omega)-dimethyl-L-arginyl-[protein] + 2 S-adenosyl-L-homocysteine + 2 H(+)</text>
        <dbReference type="Rhea" id="RHEA:48096"/>
        <dbReference type="Rhea" id="RHEA-COMP:10532"/>
        <dbReference type="Rhea" id="RHEA-COMP:11991"/>
        <dbReference type="ChEBI" id="CHEBI:15378"/>
        <dbReference type="ChEBI" id="CHEBI:29965"/>
        <dbReference type="ChEBI" id="CHEBI:57856"/>
        <dbReference type="ChEBI" id="CHEBI:59789"/>
        <dbReference type="ChEBI" id="CHEBI:61897"/>
        <dbReference type="EC" id="2.1.1.319"/>
    </reaction>
</comment>
<evidence type="ECO:0000256" key="9">
    <source>
        <dbReference type="ARBA" id="ARBA00023015"/>
    </source>
</evidence>
<keyword evidence="9" id="KW-0805">Transcription regulation</keyword>
<evidence type="ECO:0000256" key="5">
    <source>
        <dbReference type="ARBA" id="ARBA00022603"/>
    </source>
</evidence>
<evidence type="ECO:0000256" key="11">
    <source>
        <dbReference type="ARBA" id="ARBA00023242"/>
    </source>
</evidence>
<evidence type="ECO:0000256" key="10">
    <source>
        <dbReference type="ARBA" id="ARBA00023163"/>
    </source>
</evidence>
<feature type="domain" description="Methyltransferase" evidence="14">
    <location>
        <begin position="150"/>
        <end position="248"/>
    </location>
</feature>
<keyword evidence="10" id="KW-0804">Transcription</keyword>
<protein>
    <recommendedName>
        <fullName evidence="3">type I protein arginine methyltransferase</fullName>
        <ecNumber evidence="3">2.1.1.319</ecNumber>
    </recommendedName>
</protein>
<dbReference type="InterPro" id="IPR041698">
    <property type="entry name" value="Methyltransf_25"/>
</dbReference>
<sequence>MMRLKGKFVLHQLRKDQALSLGDGSQVDLSLENEGVLIYDHHGSLLYQSNPSDRAWMAGNGMLFISLERGSDSMLILRSMDSEAEAALEDVLVQLQGKFDRRTDEASADLYFHYYSLLPHQQNMLQDMIRTGTYYASIMGNAVDFQDKVVMDVGAGSGILSLFAAQAGARKVYAVEASNMAASANILKEANPALGARIEVIQSRIEDLDLAANSVDVLISEPMGTLLVNERMLETYLHARDRFLKPGGRMFPQIGRIHVAAFTDDLLYTEMVNKATFWQQSSFFGVDLSSLFQPALDGYFSQVVVDAIDPRCLVSTPVTHTVDFGSALESDLHDIVIPLHFPMGVPGNVHGVACWFDVLFDGSSSQRWLSTAPGVPTTHWFQLRCVLSQPLTVYPGADLHGELRLVAHKRQSYDIHLKLSVPSLAAGVPDHTVTGKFDLKEPYYRQLSTPYWPSQNGGSTIPSDSPAS</sequence>
<evidence type="ECO:0000256" key="2">
    <source>
        <dbReference type="ARBA" id="ARBA00004496"/>
    </source>
</evidence>
<dbReference type="InterPro" id="IPR055135">
    <property type="entry name" value="PRMT_dom"/>
</dbReference>
<comment type="caution">
    <text evidence="16">The sequence shown here is derived from an EMBL/GenBank/DDBJ whole genome shotgun (WGS) entry which is preliminary data.</text>
</comment>